<reference evidence="1" key="1">
    <citation type="submission" date="2022-07" db="EMBL/GenBank/DDBJ databases">
        <title>Marinobacter iranensis a new bacterium isolate from a hipersaline lake in Iran.</title>
        <authorList>
            <person name="Mohammad A.M.A."/>
            <person name="Cristina S.-P."/>
            <person name="Antonio V."/>
        </authorList>
    </citation>
    <scope>NUCLEOTIDE SEQUENCE</scope>
    <source>
        <strain evidence="1">71-i</strain>
    </source>
</reference>
<protein>
    <submittedName>
        <fullName evidence="1">Uncharacterized protein</fullName>
    </submittedName>
</protein>
<comment type="caution">
    <text evidence="1">The sequence shown here is derived from an EMBL/GenBank/DDBJ whole genome shotgun (WGS) entry which is preliminary data.</text>
</comment>
<organism evidence="1 2">
    <name type="scientific">Marinobacter iranensis</name>
    <dbReference type="NCBI Taxonomy" id="2962607"/>
    <lineage>
        <taxon>Bacteria</taxon>
        <taxon>Pseudomonadati</taxon>
        <taxon>Pseudomonadota</taxon>
        <taxon>Gammaproteobacteria</taxon>
        <taxon>Pseudomonadales</taxon>
        <taxon>Marinobacteraceae</taxon>
        <taxon>Marinobacter</taxon>
    </lineage>
</organism>
<dbReference type="EMBL" id="JANCMW010000002">
    <property type="protein sequence ID" value="MDF0749748.1"/>
    <property type="molecule type" value="Genomic_DNA"/>
</dbReference>
<dbReference type="Proteomes" id="UP001143391">
    <property type="component" value="Unassembled WGS sequence"/>
</dbReference>
<gene>
    <name evidence="1" type="ORF">NLU14_05855</name>
</gene>
<proteinExistence type="predicted"/>
<dbReference type="RefSeq" id="WP_275705243.1">
    <property type="nucleotide sequence ID" value="NZ_JANCMW010000002.1"/>
</dbReference>
<accession>A0ABT5Y7U4</accession>
<keyword evidence="2" id="KW-1185">Reference proteome</keyword>
<name>A0ABT5Y7U4_9GAMM</name>
<evidence type="ECO:0000313" key="1">
    <source>
        <dbReference type="EMBL" id="MDF0749748.1"/>
    </source>
</evidence>
<sequence length="74" mass="8316">MNSAERREWDRIDFVVSRDGIPAARAFAEQGVGQYESAIREADSGGNGYGAAYRESLLASIRVYRQYLEQKESP</sequence>
<evidence type="ECO:0000313" key="2">
    <source>
        <dbReference type="Proteomes" id="UP001143391"/>
    </source>
</evidence>